<dbReference type="InterPro" id="IPR020103">
    <property type="entry name" value="PsdUridine_synth_cat_dom_sf"/>
</dbReference>
<dbReference type="Gene3D" id="1.25.40.10">
    <property type="entry name" value="Tetratricopeptide repeat domain"/>
    <property type="match status" value="3"/>
</dbReference>
<dbReference type="SUPFAM" id="SSF55120">
    <property type="entry name" value="Pseudouridine synthase"/>
    <property type="match status" value="1"/>
</dbReference>
<gene>
    <name evidence="4" type="ORF">EVOR1521_LOCUS2721</name>
</gene>
<feature type="compositionally biased region" description="Low complexity" evidence="2">
    <location>
        <begin position="335"/>
        <end position="347"/>
    </location>
</feature>
<dbReference type="GO" id="GO:0003723">
    <property type="term" value="F:RNA binding"/>
    <property type="evidence" value="ECO:0007669"/>
    <property type="project" value="InterPro"/>
</dbReference>
<dbReference type="PANTHER" id="PTHR47447:SF17">
    <property type="entry name" value="OS12G0638900 PROTEIN"/>
    <property type="match status" value="1"/>
</dbReference>
<sequence>MDACSRASLWEAACQLLATMRFQVEPNCISYSTCIRACEWDLALHLLAEMEANQVLPNTVTMNSVMAGCGWQRVLQLVQGMSEKSLRADVVSYCTAISACEDASQWQHAASLWHGMVSSKLQINTVCCNSAISAIGTGDWRCALDCFRQLTVSLEPDAVSFGSGMAAAASASWGLALALGASASGSCPDLAQRNIVLAECSWRPALALLGCREASLQPNGITYSNAVKTLAKDARWRDSFTLIGERFVAGNEITVSAALGACEKGQAWQSSASCFRRMTQYVVEPNDVAINSVVTAAEKAGQWQIALMLLDLESARQGPQAQAQRAWRRGRRARLGAAPEPGAAPQQLPESTLQELSTLAWAVAVAGATDRELLREIRARLQNGEAKLLPLRSLANLAWSLAISGHDVQILRRELGARIESGSLSGLSSASSVLELLWASNFATFATGSAASSSSSRSLSVWAAVMRALPAPALAPLVANSGSGSIPGAWGTGGMEPTVARQLPDRLVVYKPPGWQVDECGEAMAFPLSSFVRALHPRMEPPQRGFLHRLDVPSSGLLLVATSVQAFYDLQFQLATGQLTRDYIVLCHGWLPSSPSCPSRASRAIRASVTSDLHRDAPSRVTPGANSRTELKLLAHAHRAPNALCLVLVRISTGRKHQIRLHMAHVGHPTATDGIYASGATFQADRSWCRRNFLHRHFLAFRASAPQGQCEVTSQLPQDLHEALCSTKVKGTWSWERFSRRPIPPWHAAGPKCPDAK</sequence>
<name>A0AA36HP38_9DINO</name>
<evidence type="ECO:0000313" key="5">
    <source>
        <dbReference type="Proteomes" id="UP001178507"/>
    </source>
</evidence>
<dbReference type="Pfam" id="PF00849">
    <property type="entry name" value="PseudoU_synth_2"/>
    <property type="match status" value="1"/>
</dbReference>
<dbReference type="InterPro" id="IPR011990">
    <property type="entry name" value="TPR-like_helical_dom_sf"/>
</dbReference>
<feature type="domain" description="Pseudouridine synthase RsuA/RluA-like" evidence="3">
    <location>
        <begin position="507"/>
        <end position="665"/>
    </location>
</feature>
<feature type="region of interest" description="Disordered" evidence="2">
    <location>
        <begin position="321"/>
        <end position="349"/>
    </location>
</feature>
<proteinExistence type="predicted"/>
<evidence type="ECO:0000256" key="1">
    <source>
        <dbReference type="ARBA" id="ARBA00022737"/>
    </source>
</evidence>
<dbReference type="CDD" id="cd02869">
    <property type="entry name" value="PseudoU_synth_RluA_like"/>
    <property type="match status" value="1"/>
</dbReference>
<evidence type="ECO:0000313" key="4">
    <source>
        <dbReference type="EMBL" id="CAJ1372698.1"/>
    </source>
</evidence>
<dbReference type="GO" id="GO:0001522">
    <property type="term" value="P:pseudouridine synthesis"/>
    <property type="evidence" value="ECO:0007669"/>
    <property type="project" value="InterPro"/>
</dbReference>
<organism evidence="4 5">
    <name type="scientific">Effrenium voratum</name>
    <dbReference type="NCBI Taxonomy" id="2562239"/>
    <lineage>
        <taxon>Eukaryota</taxon>
        <taxon>Sar</taxon>
        <taxon>Alveolata</taxon>
        <taxon>Dinophyceae</taxon>
        <taxon>Suessiales</taxon>
        <taxon>Symbiodiniaceae</taxon>
        <taxon>Effrenium</taxon>
    </lineage>
</organism>
<comment type="caution">
    <text evidence="4">The sequence shown here is derived from an EMBL/GenBank/DDBJ whole genome shotgun (WGS) entry which is preliminary data.</text>
</comment>
<dbReference type="Proteomes" id="UP001178507">
    <property type="component" value="Unassembled WGS sequence"/>
</dbReference>
<dbReference type="Gene3D" id="3.30.2350.10">
    <property type="entry name" value="Pseudouridine synthase"/>
    <property type="match status" value="1"/>
</dbReference>
<evidence type="ECO:0000256" key="2">
    <source>
        <dbReference type="SAM" id="MobiDB-lite"/>
    </source>
</evidence>
<reference evidence="4" key="1">
    <citation type="submission" date="2023-08" db="EMBL/GenBank/DDBJ databases">
        <authorList>
            <person name="Chen Y."/>
            <person name="Shah S."/>
            <person name="Dougan E. K."/>
            <person name="Thang M."/>
            <person name="Chan C."/>
        </authorList>
    </citation>
    <scope>NUCLEOTIDE SEQUENCE</scope>
</reference>
<keyword evidence="5" id="KW-1185">Reference proteome</keyword>
<protein>
    <recommendedName>
        <fullName evidence="3">Pseudouridine synthase RsuA/RluA-like domain-containing protein</fullName>
    </recommendedName>
</protein>
<dbReference type="EMBL" id="CAUJNA010000153">
    <property type="protein sequence ID" value="CAJ1372698.1"/>
    <property type="molecule type" value="Genomic_DNA"/>
</dbReference>
<dbReference type="InterPro" id="IPR006145">
    <property type="entry name" value="PsdUridine_synth_RsuA/RluA"/>
</dbReference>
<evidence type="ECO:0000259" key="3">
    <source>
        <dbReference type="Pfam" id="PF00849"/>
    </source>
</evidence>
<dbReference type="PANTHER" id="PTHR47447">
    <property type="entry name" value="OS03G0856100 PROTEIN"/>
    <property type="match status" value="1"/>
</dbReference>
<keyword evidence="1" id="KW-0677">Repeat</keyword>
<dbReference type="AlphaFoldDB" id="A0AA36HP38"/>
<accession>A0AA36HP38</accession>
<dbReference type="GO" id="GO:0009982">
    <property type="term" value="F:pseudouridine synthase activity"/>
    <property type="evidence" value="ECO:0007669"/>
    <property type="project" value="InterPro"/>
</dbReference>